<proteinExistence type="predicted"/>
<evidence type="ECO:0000313" key="1">
    <source>
        <dbReference type="EMBL" id="KAE8155258.1"/>
    </source>
</evidence>
<dbReference type="OrthoDB" id="5422293at2759"/>
<keyword evidence="2" id="KW-1185">Reference proteome</keyword>
<sequence>MRSLSQAFSKIRQIRSRNAVSICEPPAVWWLLEHREEYQGKSALRKGTTPTASLYRMYEHIVAGFTIGLRNEIEHFFNQSAWAVSEIPDPKDPDRERYAILAVLPHYLVVTFNRLIERGMPRDCPAIITSREMEEELKARTKVLEQEPSWVKEVPRLEQTLIIPDKNGEVPAEDSRSEPFLRMNIIVEAPHVLFV</sequence>
<dbReference type="Proteomes" id="UP000325780">
    <property type="component" value="Unassembled WGS sequence"/>
</dbReference>
<protein>
    <submittedName>
        <fullName evidence="1">Uncharacterized protein</fullName>
    </submittedName>
</protein>
<evidence type="ECO:0000313" key="2">
    <source>
        <dbReference type="Proteomes" id="UP000325780"/>
    </source>
</evidence>
<accession>A0A5N6U9H9</accession>
<dbReference type="EMBL" id="ML742023">
    <property type="protein sequence ID" value="KAE8155258.1"/>
    <property type="molecule type" value="Genomic_DNA"/>
</dbReference>
<dbReference type="AlphaFoldDB" id="A0A5N6U9H9"/>
<name>A0A5N6U9H9_ASPAV</name>
<gene>
    <name evidence="1" type="ORF">BDV25DRAFT_146401</name>
</gene>
<reference evidence="1 2" key="1">
    <citation type="submission" date="2019-04" db="EMBL/GenBank/DDBJ databases">
        <title>Friends and foes A comparative genomics study of 23 Aspergillus species from section Flavi.</title>
        <authorList>
            <consortium name="DOE Joint Genome Institute"/>
            <person name="Kjaerbolling I."/>
            <person name="Vesth T."/>
            <person name="Frisvad J.C."/>
            <person name="Nybo J.L."/>
            <person name="Theobald S."/>
            <person name="Kildgaard S."/>
            <person name="Isbrandt T."/>
            <person name="Kuo A."/>
            <person name="Sato A."/>
            <person name="Lyhne E.K."/>
            <person name="Kogle M.E."/>
            <person name="Wiebenga A."/>
            <person name="Kun R.S."/>
            <person name="Lubbers R.J."/>
            <person name="Makela M.R."/>
            <person name="Barry K."/>
            <person name="Chovatia M."/>
            <person name="Clum A."/>
            <person name="Daum C."/>
            <person name="Haridas S."/>
            <person name="He G."/>
            <person name="LaButti K."/>
            <person name="Lipzen A."/>
            <person name="Mondo S."/>
            <person name="Riley R."/>
            <person name="Salamov A."/>
            <person name="Simmons B.A."/>
            <person name="Magnuson J.K."/>
            <person name="Henrissat B."/>
            <person name="Mortensen U.H."/>
            <person name="Larsen T.O."/>
            <person name="Devries R.P."/>
            <person name="Grigoriev I.V."/>
            <person name="Machida M."/>
            <person name="Baker S.E."/>
            <person name="Andersen M.R."/>
        </authorList>
    </citation>
    <scope>NUCLEOTIDE SEQUENCE [LARGE SCALE GENOMIC DNA]</scope>
    <source>
        <strain evidence="1 2">IBT 18842</strain>
    </source>
</reference>
<organism evidence="1 2">
    <name type="scientific">Aspergillus avenaceus</name>
    <dbReference type="NCBI Taxonomy" id="36643"/>
    <lineage>
        <taxon>Eukaryota</taxon>
        <taxon>Fungi</taxon>
        <taxon>Dikarya</taxon>
        <taxon>Ascomycota</taxon>
        <taxon>Pezizomycotina</taxon>
        <taxon>Eurotiomycetes</taxon>
        <taxon>Eurotiomycetidae</taxon>
        <taxon>Eurotiales</taxon>
        <taxon>Aspergillaceae</taxon>
        <taxon>Aspergillus</taxon>
        <taxon>Aspergillus subgen. Circumdati</taxon>
    </lineage>
</organism>